<proteinExistence type="predicted"/>
<accession>A0A0C9WH45</accession>
<evidence type="ECO:0000313" key="3">
    <source>
        <dbReference type="Proteomes" id="UP000054477"/>
    </source>
</evidence>
<evidence type="ECO:0000256" key="1">
    <source>
        <dbReference type="SAM" id="MobiDB-lite"/>
    </source>
</evidence>
<sequence length="154" mass="15768">MSLATPQIPAVSLPSHAVHNNQETVAGVTSLMHAPQASQAGTSAPGLATPANNCTGGIPSATTLLIKESSPKGTKRPRTVSSAAADENEVAQAPDDDPVHIDDLMDDTPDGSMEMVTNPNAGLTTPTMSLPVTLPPLPIAPTAAYAARIMYHLP</sequence>
<protein>
    <submittedName>
        <fullName evidence="2">Uncharacterized protein</fullName>
    </submittedName>
</protein>
<dbReference type="Proteomes" id="UP000054477">
    <property type="component" value="Unassembled WGS sequence"/>
</dbReference>
<organism evidence="2 3">
    <name type="scientific">Laccaria amethystina LaAM-08-1</name>
    <dbReference type="NCBI Taxonomy" id="1095629"/>
    <lineage>
        <taxon>Eukaryota</taxon>
        <taxon>Fungi</taxon>
        <taxon>Dikarya</taxon>
        <taxon>Basidiomycota</taxon>
        <taxon>Agaricomycotina</taxon>
        <taxon>Agaricomycetes</taxon>
        <taxon>Agaricomycetidae</taxon>
        <taxon>Agaricales</taxon>
        <taxon>Agaricineae</taxon>
        <taxon>Hydnangiaceae</taxon>
        <taxon>Laccaria</taxon>
    </lineage>
</organism>
<gene>
    <name evidence="2" type="ORF">K443DRAFT_15122</name>
</gene>
<reference evidence="2 3" key="1">
    <citation type="submission" date="2014-04" db="EMBL/GenBank/DDBJ databases">
        <authorList>
            <consortium name="DOE Joint Genome Institute"/>
            <person name="Kuo A."/>
            <person name="Kohler A."/>
            <person name="Nagy L.G."/>
            <person name="Floudas D."/>
            <person name="Copeland A."/>
            <person name="Barry K.W."/>
            <person name="Cichocki N."/>
            <person name="Veneault-Fourrey C."/>
            <person name="LaButti K."/>
            <person name="Lindquist E.A."/>
            <person name="Lipzen A."/>
            <person name="Lundell T."/>
            <person name="Morin E."/>
            <person name="Murat C."/>
            <person name="Sun H."/>
            <person name="Tunlid A."/>
            <person name="Henrissat B."/>
            <person name="Grigoriev I.V."/>
            <person name="Hibbett D.S."/>
            <person name="Martin F."/>
            <person name="Nordberg H.P."/>
            <person name="Cantor M.N."/>
            <person name="Hua S.X."/>
        </authorList>
    </citation>
    <scope>NUCLEOTIDE SEQUENCE [LARGE SCALE GENOMIC DNA]</scope>
    <source>
        <strain evidence="2 3">LaAM-08-1</strain>
    </source>
</reference>
<keyword evidence="3" id="KW-1185">Reference proteome</keyword>
<evidence type="ECO:0000313" key="2">
    <source>
        <dbReference type="EMBL" id="KIJ90554.1"/>
    </source>
</evidence>
<feature type="region of interest" description="Disordered" evidence="1">
    <location>
        <begin position="66"/>
        <end position="110"/>
    </location>
</feature>
<dbReference type="EMBL" id="KN839155">
    <property type="protein sequence ID" value="KIJ90554.1"/>
    <property type="molecule type" value="Genomic_DNA"/>
</dbReference>
<name>A0A0C9WH45_9AGAR</name>
<dbReference type="AlphaFoldDB" id="A0A0C9WH45"/>
<reference evidence="3" key="2">
    <citation type="submission" date="2015-01" db="EMBL/GenBank/DDBJ databases">
        <title>Evolutionary Origins and Diversification of the Mycorrhizal Mutualists.</title>
        <authorList>
            <consortium name="DOE Joint Genome Institute"/>
            <consortium name="Mycorrhizal Genomics Consortium"/>
            <person name="Kohler A."/>
            <person name="Kuo A."/>
            <person name="Nagy L.G."/>
            <person name="Floudas D."/>
            <person name="Copeland A."/>
            <person name="Barry K.W."/>
            <person name="Cichocki N."/>
            <person name="Veneault-Fourrey C."/>
            <person name="LaButti K."/>
            <person name="Lindquist E.A."/>
            <person name="Lipzen A."/>
            <person name="Lundell T."/>
            <person name="Morin E."/>
            <person name="Murat C."/>
            <person name="Riley R."/>
            <person name="Ohm R."/>
            <person name="Sun H."/>
            <person name="Tunlid A."/>
            <person name="Henrissat B."/>
            <person name="Grigoriev I.V."/>
            <person name="Hibbett D.S."/>
            <person name="Martin F."/>
        </authorList>
    </citation>
    <scope>NUCLEOTIDE SEQUENCE [LARGE SCALE GENOMIC DNA]</scope>
    <source>
        <strain evidence="3">LaAM-08-1</strain>
    </source>
</reference>
<dbReference type="HOGENOM" id="CLU_1704513_0_0_1"/>